<dbReference type="Pfam" id="PF18922">
    <property type="entry name" value="DUF5672"/>
    <property type="match status" value="1"/>
</dbReference>
<feature type="chain" id="PRO_5047303638" evidence="1">
    <location>
        <begin position="31"/>
        <end position="278"/>
    </location>
</feature>
<sequence length="278" mass="30944">MMAQCKTARSARLALPQVTLCAATSVNVTATVWALEASLAQIDFAACKLFTDAPIKPENSAISVVPITRLGSSAAYSEFLLSQMVDHVVTSHCLVAQWDGHVLDAARWRPEFLDYDYIGATWPQFDDGHDVGNGGFSLRSRRLMEACRDPQFKAVHPEDIAIGRTNRSWLEGRGMRFAPPELADLFATERGGDLQTSFGYHGVWNMPRAIGVEAFWRVFRELDDRATVSHDFSSILNDVRHGRSGQLRMVRMIANHIKYRLGRAKGDSLTSESSDRKA</sequence>
<keyword evidence="4" id="KW-1185">Reference proteome</keyword>
<keyword evidence="1" id="KW-0732">Signal</keyword>
<evidence type="ECO:0000256" key="1">
    <source>
        <dbReference type="SAM" id="SignalP"/>
    </source>
</evidence>
<evidence type="ECO:0000313" key="3">
    <source>
        <dbReference type="EMBL" id="MFC4592933.1"/>
    </source>
</evidence>
<feature type="signal peptide" evidence="1">
    <location>
        <begin position="1"/>
        <end position="30"/>
    </location>
</feature>
<evidence type="ECO:0000259" key="2">
    <source>
        <dbReference type="Pfam" id="PF18922"/>
    </source>
</evidence>
<proteinExistence type="predicted"/>
<dbReference type="InterPro" id="IPR043729">
    <property type="entry name" value="DUF5672"/>
</dbReference>
<dbReference type="EMBL" id="JBHSFZ010000003">
    <property type="protein sequence ID" value="MFC4592933.1"/>
    <property type="molecule type" value="Genomic_DNA"/>
</dbReference>
<comment type="caution">
    <text evidence="3">The sequence shown here is derived from an EMBL/GenBank/DDBJ whole genome shotgun (WGS) entry which is preliminary data.</text>
</comment>
<evidence type="ECO:0000313" key="4">
    <source>
        <dbReference type="Proteomes" id="UP001595957"/>
    </source>
</evidence>
<feature type="domain" description="DUF5672" evidence="2">
    <location>
        <begin position="64"/>
        <end position="201"/>
    </location>
</feature>
<dbReference type="Proteomes" id="UP001595957">
    <property type="component" value="Unassembled WGS sequence"/>
</dbReference>
<protein>
    <submittedName>
        <fullName evidence="3">DUF5672 family protein</fullName>
    </submittedName>
</protein>
<name>A0ABV9EVL3_9SPHN</name>
<gene>
    <name evidence="3" type="ORF">ACFO3E_01815</name>
</gene>
<reference evidence="4" key="1">
    <citation type="journal article" date="2019" name="Int. J. Syst. Evol. Microbiol.">
        <title>The Global Catalogue of Microorganisms (GCM) 10K type strain sequencing project: providing services to taxonomists for standard genome sequencing and annotation.</title>
        <authorList>
            <consortium name="The Broad Institute Genomics Platform"/>
            <consortium name="The Broad Institute Genome Sequencing Center for Infectious Disease"/>
            <person name="Wu L."/>
            <person name="Ma J."/>
        </authorList>
    </citation>
    <scope>NUCLEOTIDE SEQUENCE [LARGE SCALE GENOMIC DNA]</scope>
    <source>
        <strain evidence="4">NBRC 103632</strain>
    </source>
</reference>
<accession>A0ABV9EVL3</accession>
<organism evidence="3 4">
    <name type="scientific">Sphingobium tyrosinilyticum</name>
    <dbReference type="NCBI Taxonomy" id="2715436"/>
    <lineage>
        <taxon>Bacteria</taxon>
        <taxon>Pseudomonadati</taxon>
        <taxon>Pseudomonadota</taxon>
        <taxon>Alphaproteobacteria</taxon>
        <taxon>Sphingomonadales</taxon>
        <taxon>Sphingomonadaceae</taxon>
        <taxon>Sphingobium</taxon>
    </lineage>
</organism>